<sequence length="102" mass="11215">MQIADSHHAGIARLAEYSVVPCPLQKVATPPTTSLPWILLFLCLHYCGPTLYNKTLKRARRVQRVDDDMGILAVQLLRTAALRTTTEQECGRGRNGGGVVVD</sequence>
<keyword evidence="1" id="KW-0812">Transmembrane</keyword>
<evidence type="ECO:0000256" key="1">
    <source>
        <dbReference type="SAM" id="Phobius"/>
    </source>
</evidence>
<keyword evidence="1" id="KW-0472">Membrane</keyword>
<evidence type="ECO:0000313" key="3">
    <source>
        <dbReference type="Proteomes" id="UP000241818"/>
    </source>
</evidence>
<dbReference type="RefSeq" id="XP_024718303.1">
    <property type="nucleotide sequence ID" value="XM_024863559.1"/>
</dbReference>
<keyword evidence="1" id="KW-1133">Transmembrane helix</keyword>
<organism evidence="2 3">
    <name type="scientific">Amorphotheca resinae ATCC 22711</name>
    <dbReference type="NCBI Taxonomy" id="857342"/>
    <lineage>
        <taxon>Eukaryota</taxon>
        <taxon>Fungi</taxon>
        <taxon>Dikarya</taxon>
        <taxon>Ascomycota</taxon>
        <taxon>Pezizomycotina</taxon>
        <taxon>Leotiomycetes</taxon>
        <taxon>Helotiales</taxon>
        <taxon>Amorphothecaceae</taxon>
        <taxon>Amorphotheca</taxon>
    </lineage>
</organism>
<protein>
    <submittedName>
        <fullName evidence="2">Uncharacterized protein</fullName>
    </submittedName>
</protein>
<evidence type="ECO:0000313" key="2">
    <source>
        <dbReference type="EMBL" id="PSS12305.1"/>
    </source>
</evidence>
<keyword evidence="3" id="KW-1185">Reference proteome</keyword>
<proteinExistence type="predicted"/>
<accession>A0A2T3AUF8</accession>
<gene>
    <name evidence="2" type="ORF">M430DRAFT_169371</name>
</gene>
<reference evidence="2 3" key="1">
    <citation type="journal article" date="2018" name="New Phytol.">
        <title>Comparative genomics and transcriptomics depict ericoid mycorrhizal fungi as versatile saprotrophs and plant mutualists.</title>
        <authorList>
            <person name="Martino E."/>
            <person name="Morin E."/>
            <person name="Grelet G.A."/>
            <person name="Kuo A."/>
            <person name="Kohler A."/>
            <person name="Daghino S."/>
            <person name="Barry K.W."/>
            <person name="Cichocki N."/>
            <person name="Clum A."/>
            <person name="Dockter R.B."/>
            <person name="Hainaut M."/>
            <person name="Kuo R.C."/>
            <person name="LaButti K."/>
            <person name="Lindahl B.D."/>
            <person name="Lindquist E.A."/>
            <person name="Lipzen A."/>
            <person name="Khouja H.R."/>
            <person name="Magnuson J."/>
            <person name="Murat C."/>
            <person name="Ohm R.A."/>
            <person name="Singer S.W."/>
            <person name="Spatafora J.W."/>
            <person name="Wang M."/>
            <person name="Veneault-Fourrey C."/>
            <person name="Henrissat B."/>
            <person name="Grigoriev I.V."/>
            <person name="Martin F.M."/>
            <person name="Perotto S."/>
        </authorList>
    </citation>
    <scope>NUCLEOTIDE SEQUENCE [LARGE SCALE GENOMIC DNA]</scope>
    <source>
        <strain evidence="2 3">ATCC 22711</strain>
    </source>
</reference>
<dbReference type="Proteomes" id="UP000241818">
    <property type="component" value="Unassembled WGS sequence"/>
</dbReference>
<dbReference type="EMBL" id="KZ679015">
    <property type="protein sequence ID" value="PSS12305.1"/>
    <property type="molecule type" value="Genomic_DNA"/>
</dbReference>
<feature type="transmembrane region" description="Helical" evidence="1">
    <location>
        <begin position="34"/>
        <end position="52"/>
    </location>
</feature>
<dbReference type="InParanoid" id="A0A2T3AUF8"/>
<dbReference type="AlphaFoldDB" id="A0A2T3AUF8"/>
<name>A0A2T3AUF8_AMORE</name>
<dbReference type="GeneID" id="36571640"/>